<accession>K1PGK5</accession>
<proteinExistence type="predicted"/>
<dbReference type="HOGENOM" id="CLU_1273349_0_0_1"/>
<gene>
    <name evidence="1" type="ORF">CGI_10016774</name>
</gene>
<sequence>MNGLTKAVVALTLIACSAWGQRHNSNSFGQVHPWEPSYKPDMDYSTHLLENHYNQLALQQQQGMPPYQPDYSDDYQGRGGFTDQRLQHPSLPQHPQRPVMILPPQNRYHASFNSRIGGFGFGGSGFDAPGIQFGVHHAPFYRPNVVSPIFWQYDKPSLMDKVGKFAKSDTGKAIGALAVGTLLAKTINN</sequence>
<evidence type="ECO:0000313" key="1">
    <source>
        <dbReference type="EMBL" id="EKC18014.1"/>
    </source>
</evidence>
<dbReference type="EMBL" id="JH818713">
    <property type="protein sequence ID" value="EKC18014.1"/>
    <property type="molecule type" value="Genomic_DNA"/>
</dbReference>
<protein>
    <submittedName>
        <fullName evidence="1">Uncharacterized protein</fullName>
    </submittedName>
</protein>
<dbReference type="AlphaFoldDB" id="K1PGK5"/>
<reference evidence="1" key="1">
    <citation type="journal article" date="2012" name="Nature">
        <title>The oyster genome reveals stress adaptation and complexity of shell formation.</title>
        <authorList>
            <person name="Zhang G."/>
            <person name="Fang X."/>
            <person name="Guo X."/>
            <person name="Li L."/>
            <person name="Luo R."/>
            <person name="Xu F."/>
            <person name="Yang P."/>
            <person name="Zhang L."/>
            <person name="Wang X."/>
            <person name="Qi H."/>
            <person name="Xiong Z."/>
            <person name="Que H."/>
            <person name="Xie Y."/>
            <person name="Holland P.W."/>
            <person name="Paps J."/>
            <person name="Zhu Y."/>
            <person name="Wu F."/>
            <person name="Chen Y."/>
            <person name="Wang J."/>
            <person name="Peng C."/>
            <person name="Meng J."/>
            <person name="Yang L."/>
            <person name="Liu J."/>
            <person name="Wen B."/>
            <person name="Zhang N."/>
            <person name="Huang Z."/>
            <person name="Zhu Q."/>
            <person name="Feng Y."/>
            <person name="Mount A."/>
            <person name="Hedgecock D."/>
            <person name="Xu Z."/>
            <person name="Liu Y."/>
            <person name="Domazet-Loso T."/>
            <person name="Du Y."/>
            <person name="Sun X."/>
            <person name="Zhang S."/>
            <person name="Liu B."/>
            <person name="Cheng P."/>
            <person name="Jiang X."/>
            <person name="Li J."/>
            <person name="Fan D."/>
            <person name="Wang W."/>
            <person name="Fu W."/>
            <person name="Wang T."/>
            <person name="Wang B."/>
            <person name="Zhang J."/>
            <person name="Peng Z."/>
            <person name="Li Y."/>
            <person name="Li N."/>
            <person name="Wang J."/>
            <person name="Chen M."/>
            <person name="He Y."/>
            <person name="Tan F."/>
            <person name="Song X."/>
            <person name="Zheng Q."/>
            <person name="Huang R."/>
            <person name="Yang H."/>
            <person name="Du X."/>
            <person name="Chen L."/>
            <person name="Yang M."/>
            <person name="Gaffney P.M."/>
            <person name="Wang S."/>
            <person name="Luo L."/>
            <person name="She Z."/>
            <person name="Ming Y."/>
            <person name="Huang W."/>
            <person name="Zhang S."/>
            <person name="Huang B."/>
            <person name="Zhang Y."/>
            <person name="Qu T."/>
            <person name="Ni P."/>
            <person name="Miao G."/>
            <person name="Wang J."/>
            <person name="Wang Q."/>
            <person name="Steinberg C.E."/>
            <person name="Wang H."/>
            <person name="Li N."/>
            <person name="Qian L."/>
            <person name="Zhang G."/>
            <person name="Li Y."/>
            <person name="Yang H."/>
            <person name="Liu X."/>
            <person name="Wang J."/>
            <person name="Yin Y."/>
            <person name="Wang J."/>
        </authorList>
    </citation>
    <scope>NUCLEOTIDE SEQUENCE [LARGE SCALE GENOMIC DNA]</scope>
    <source>
        <strain evidence="1">05x7-T-G4-1.051#20</strain>
    </source>
</reference>
<name>K1PGK5_MAGGI</name>
<dbReference type="InParanoid" id="K1PGK5"/>
<organism evidence="1">
    <name type="scientific">Magallana gigas</name>
    <name type="common">Pacific oyster</name>
    <name type="synonym">Crassostrea gigas</name>
    <dbReference type="NCBI Taxonomy" id="29159"/>
    <lineage>
        <taxon>Eukaryota</taxon>
        <taxon>Metazoa</taxon>
        <taxon>Spiralia</taxon>
        <taxon>Lophotrochozoa</taxon>
        <taxon>Mollusca</taxon>
        <taxon>Bivalvia</taxon>
        <taxon>Autobranchia</taxon>
        <taxon>Pteriomorphia</taxon>
        <taxon>Ostreida</taxon>
        <taxon>Ostreoidea</taxon>
        <taxon>Ostreidae</taxon>
        <taxon>Magallana</taxon>
    </lineage>
</organism>